<evidence type="ECO:0000256" key="5">
    <source>
        <dbReference type="ARBA" id="ARBA00022927"/>
    </source>
</evidence>
<dbReference type="GO" id="GO:0005737">
    <property type="term" value="C:cytoplasm"/>
    <property type="evidence" value="ECO:0007669"/>
    <property type="project" value="UniProtKB-SubCell"/>
</dbReference>
<dbReference type="GO" id="GO:0031267">
    <property type="term" value="F:small GTPase binding"/>
    <property type="evidence" value="ECO:0007669"/>
    <property type="project" value="InterPro"/>
</dbReference>
<dbReference type="OMA" id="AQEGAMS"/>
<dbReference type="GO" id="GO:0006606">
    <property type="term" value="P:protein import into nucleus"/>
    <property type="evidence" value="ECO:0007669"/>
    <property type="project" value="InterPro"/>
</dbReference>
<keyword evidence="4" id="KW-0677">Repeat</keyword>
<evidence type="ECO:0000256" key="3">
    <source>
        <dbReference type="ARBA" id="ARBA00022490"/>
    </source>
</evidence>
<evidence type="ECO:0000256" key="4">
    <source>
        <dbReference type="ARBA" id="ARBA00022737"/>
    </source>
</evidence>
<evidence type="ECO:0000313" key="8">
    <source>
        <dbReference type="EMBL" id="KAA8896413.1"/>
    </source>
</evidence>
<dbReference type="GO" id="GO:0005634">
    <property type="term" value="C:nucleus"/>
    <property type="evidence" value="ECO:0007669"/>
    <property type="project" value="UniProtKB-ARBA"/>
</dbReference>
<protein>
    <recommendedName>
        <fullName evidence="7">Importin N-terminal domain-containing protein</fullName>
    </recommendedName>
</protein>
<organism evidence="8 9">
    <name type="scientific">Diutina rugosa</name>
    <name type="common">Yeast</name>
    <name type="synonym">Candida rugosa</name>
    <dbReference type="NCBI Taxonomy" id="5481"/>
    <lineage>
        <taxon>Eukaryota</taxon>
        <taxon>Fungi</taxon>
        <taxon>Dikarya</taxon>
        <taxon>Ascomycota</taxon>
        <taxon>Saccharomycotina</taxon>
        <taxon>Pichiomycetes</taxon>
        <taxon>Debaryomycetaceae</taxon>
        <taxon>Diutina</taxon>
    </lineage>
</organism>
<dbReference type="AlphaFoldDB" id="A0A642UBV2"/>
<dbReference type="GeneID" id="54784436"/>
<feature type="compositionally biased region" description="Acidic residues" evidence="6">
    <location>
        <begin position="355"/>
        <end position="372"/>
    </location>
</feature>
<dbReference type="Pfam" id="PF03810">
    <property type="entry name" value="IBN_N"/>
    <property type="match status" value="1"/>
</dbReference>
<feature type="region of interest" description="Disordered" evidence="6">
    <location>
        <begin position="319"/>
        <end position="372"/>
    </location>
</feature>
<dbReference type="InterPro" id="IPR011989">
    <property type="entry name" value="ARM-like"/>
</dbReference>
<dbReference type="InterPro" id="IPR001494">
    <property type="entry name" value="Importin-beta_N"/>
</dbReference>
<dbReference type="VEuPathDB" id="FungiDB:DIURU_005785"/>
<evidence type="ECO:0000256" key="2">
    <source>
        <dbReference type="ARBA" id="ARBA00022448"/>
    </source>
</evidence>
<dbReference type="EMBL" id="SWFT01000165">
    <property type="protein sequence ID" value="KAA8896413.1"/>
    <property type="molecule type" value="Genomic_DNA"/>
</dbReference>
<dbReference type="Pfam" id="PF13513">
    <property type="entry name" value="HEAT_EZ"/>
    <property type="match status" value="1"/>
</dbReference>
<dbReference type="PROSITE" id="PS50166">
    <property type="entry name" value="IMPORTIN_B_NT"/>
    <property type="match status" value="1"/>
</dbReference>
<sequence length="915" mass="100873">MAWEPDRASVEQLQRVFAGTLSPNNDERRAANDALAEAQHTPELENYLFYILMDRSAASAVRAAAGSHLKNTILRKNRDRPYLTQHVIQGLADDDRLVSRITANIITALFAQRGVEGWPEALPQLFDLVNNGHGAAAEAASEALRRLCEDSYQKLARDYHGERPVDAMVPQLLALTTNASPVIRANAIGCINEFIPGKPQSLIAQLDPYLQSLFSNAQDTAPQVRRQVCQSFSLILEQRPDKMLPHLDGVVDYCVHLMTPSAPGYDDEVAIQACEFLMMLALSVEEGRLTYQPRMDQVVPVLLASMVYSEQELVTIEMQDEKDDGAVADRDQDIKPGQARSKEHAVKTRRAGGDGGDDDSDSDSDSDDDDDDLENWSLRKCAASTLDALSTKFPRQVLEVALPELQRRLGAPEWPVREAAILAFGAMSAPCAECAADSVGDLIPFLVERLQDRETRVRQISCWTISRYADWVCDASDPASRHFGPAFEAVVRCGLDSKKVVQESACSALATFIETCDASLLRPFIGPLLNHFAQCFGVYQRKNMIVLYDCVQTFVEEMGYDALVADPHYMETLMTPLLGKWQSMSDDDGDLWPLLECMGVVAATFADKFAPYAVPVYQRAVKILAQCVHAEQQCHTDPSIEPPEVNMMITSIDLIDGLIQGFGDHSAELLASASPETGSVSVMDLVMECFDHHSADVRQSAYALLGDMAIHVLSSTIAPHLEAVVTCIGKEVHNRNWETSAVHSNAVWSLGEMALRLPTELAPYLANLLDLLIPVLEAVDLSSTVLENYAICLGRLGVHYADAVALRLAEFIVAWCTHMMYVIENEEKESAFAGMVNIIHKNPDHGFGGLSSPQARKNLGLFFSCMGNYMDPSPQLAQQFHQLLTEYHQVLGGDGWNQVMASVDADAKARLEHYG</sequence>
<dbReference type="Gene3D" id="1.25.10.10">
    <property type="entry name" value="Leucine-rich Repeat Variant"/>
    <property type="match status" value="2"/>
</dbReference>
<gene>
    <name evidence="8" type="ORF">DIURU_005785</name>
</gene>
<feature type="compositionally biased region" description="Basic and acidic residues" evidence="6">
    <location>
        <begin position="324"/>
        <end position="346"/>
    </location>
</feature>
<accession>A0A642UBV2</accession>
<evidence type="ECO:0000256" key="6">
    <source>
        <dbReference type="SAM" id="MobiDB-lite"/>
    </source>
</evidence>
<name>A0A642UBV2_DIURU</name>
<dbReference type="InterPro" id="IPR016024">
    <property type="entry name" value="ARM-type_fold"/>
</dbReference>
<dbReference type="RefSeq" id="XP_034009392.1">
    <property type="nucleotide sequence ID" value="XM_034158805.1"/>
</dbReference>
<reference evidence="8 9" key="1">
    <citation type="submission" date="2019-07" db="EMBL/GenBank/DDBJ databases">
        <title>Genome assembly of two rare yeast pathogens: Diutina rugosa and Trichomonascus ciferrii.</title>
        <authorList>
            <person name="Mixao V."/>
            <person name="Saus E."/>
            <person name="Hansen A."/>
            <person name="Lass-Flor C."/>
            <person name="Gabaldon T."/>
        </authorList>
    </citation>
    <scope>NUCLEOTIDE SEQUENCE [LARGE SCALE GENOMIC DNA]</scope>
    <source>
        <strain evidence="8 9">CBS 613</strain>
    </source>
</reference>
<keyword evidence="3" id="KW-0963">Cytoplasm</keyword>
<evidence type="ECO:0000313" key="9">
    <source>
        <dbReference type="Proteomes" id="UP000449547"/>
    </source>
</evidence>
<dbReference type="OrthoDB" id="951172at2759"/>
<evidence type="ECO:0000259" key="7">
    <source>
        <dbReference type="PROSITE" id="PS50166"/>
    </source>
</evidence>
<keyword evidence="5" id="KW-0653">Protein transport</keyword>
<proteinExistence type="predicted"/>
<dbReference type="Proteomes" id="UP000449547">
    <property type="component" value="Unassembled WGS sequence"/>
</dbReference>
<dbReference type="SUPFAM" id="SSF48371">
    <property type="entry name" value="ARM repeat"/>
    <property type="match status" value="1"/>
</dbReference>
<keyword evidence="2" id="KW-0813">Transport</keyword>
<dbReference type="InterPro" id="IPR040122">
    <property type="entry name" value="Importin_beta"/>
</dbReference>
<comment type="subcellular location">
    <subcellularLocation>
        <location evidence="1">Cytoplasm</location>
    </subcellularLocation>
</comment>
<dbReference type="PANTHER" id="PTHR10527">
    <property type="entry name" value="IMPORTIN BETA"/>
    <property type="match status" value="1"/>
</dbReference>
<comment type="caution">
    <text evidence="8">The sequence shown here is derived from an EMBL/GenBank/DDBJ whole genome shotgun (WGS) entry which is preliminary data.</text>
</comment>
<feature type="domain" description="Importin N-terminal" evidence="7">
    <location>
        <begin position="31"/>
        <end position="100"/>
    </location>
</feature>
<keyword evidence="9" id="KW-1185">Reference proteome</keyword>
<evidence type="ECO:0000256" key="1">
    <source>
        <dbReference type="ARBA" id="ARBA00004496"/>
    </source>
</evidence>